<protein>
    <submittedName>
        <fullName evidence="5">Cell division protein FtsK</fullName>
    </submittedName>
</protein>
<dbReference type="RefSeq" id="WP_037053184.1">
    <property type="nucleotide sequence ID" value="NZ_BAAAUZ010000059.1"/>
</dbReference>
<name>A0A9W6UFI7_9PSEU</name>
<keyword evidence="1 3" id="KW-0547">Nucleotide-binding</keyword>
<keyword evidence="2 3" id="KW-0067">ATP-binding</keyword>
<evidence type="ECO:0000259" key="4">
    <source>
        <dbReference type="PROSITE" id="PS50901"/>
    </source>
</evidence>
<comment type="caution">
    <text evidence="5">The sequence shown here is derived from an EMBL/GenBank/DDBJ whole genome shotgun (WGS) entry which is preliminary data.</text>
</comment>
<evidence type="ECO:0000256" key="1">
    <source>
        <dbReference type="ARBA" id="ARBA00022741"/>
    </source>
</evidence>
<dbReference type="InterPro" id="IPR002543">
    <property type="entry name" value="FtsK_dom"/>
</dbReference>
<organism evidence="5 6">
    <name type="scientific">Pseudonocardia halophobica</name>
    <dbReference type="NCBI Taxonomy" id="29401"/>
    <lineage>
        <taxon>Bacteria</taxon>
        <taxon>Bacillati</taxon>
        <taxon>Actinomycetota</taxon>
        <taxon>Actinomycetes</taxon>
        <taxon>Pseudonocardiales</taxon>
        <taxon>Pseudonocardiaceae</taxon>
        <taxon>Pseudonocardia</taxon>
    </lineage>
</organism>
<reference evidence="5" key="1">
    <citation type="journal article" date="2014" name="Int. J. Syst. Evol. Microbiol.">
        <title>Complete genome sequence of Corynebacterium casei LMG S-19264T (=DSM 44701T), isolated from a smear-ripened cheese.</title>
        <authorList>
            <consortium name="US DOE Joint Genome Institute (JGI-PGF)"/>
            <person name="Walter F."/>
            <person name="Albersmeier A."/>
            <person name="Kalinowski J."/>
            <person name="Ruckert C."/>
        </authorList>
    </citation>
    <scope>NUCLEOTIDE SEQUENCE</scope>
    <source>
        <strain evidence="5">VKM Ac-1069</strain>
    </source>
</reference>
<dbReference type="PANTHER" id="PTHR22683">
    <property type="entry name" value="SPORULATION PROTEIN RELATED"/>
    <property type="match status" value="1"/>
</dbReference>
<feature type="domain" description="FtsK" evidence="4">
    <location>
        <begin position="397"/>
        <end position="610"/>
    </location>
</feature>
<dbReference type="CDD" id="cd01127">
    <property type="entry name" value="TrwB_TraG_TraD_VirD4"/>
    <property type="match status" value="1"/>
</dbReference>
<evidence type="ECO:0000256" key="2">
    <source>
        <dbReference type="ARBA" id="ARBA00022840"/>
    </source>
</evidence>
<keyword evidence="5" id="KW-0132">Cell division</keyword>
<dbReference type="InterPro" id="IPR027417">
    <property type="entry name" value="P-loop_NTPase"/>
</dbReference>
<dbReference type="GO" id="GO:0051301">
    <property type="term" value="P:cell division"/>
    <property type="evidence" value="ECO:0007669"/>
    <property type="project" value="UniProtKB-KW"/>
</dbReference>
<proteinExistence type="predicted"/>
<dbReference type="PROSITE" id="PS50901">
    <property type="entry name" value="FTSK"/>
    <property type="match status" value="1"/>
</dbReference>
<dbReference type="Proteomes" id="UP001143463">
    <property type="component" value="Unassembled WGS sequence"/>
</dbReference>
<dbReference type="GO" id="GO:0005524">
    <property type="term" value="F:ATP binding"/>
    <property type="evidence" value="ECO:0007669"/>
    <property type="project" value="UniProtKB-UniRule"/>
</dbReference>
<dbReference type="Gene3D" id="3.40.50.300">
    <property type="entry name" value="P-loop containing nucleotide triphosphate hydrolases"/>
    <property type="match status" value="2"/>
</dbReference>
<dbReference type="Pfam" id="PF01580">
    <property type="entry name" value="FtsK_SpoIIIE"/>
    <property type="match status" value="1"/>
</dbReference>
<dbReference type="EMBL" id="BSFQ01000051">
    <property type="protein sequence ID" value="GLL15621.1"/>
    <property type="molecule type" value="Genomic_DNA"/>
</dbReference>
<dbReference type="SUPFAM" id="SSF52540">
    <property type="entry name" value="P-loop containing nucleoside triphosphate hydrolases"/>
    <property type="match status" value="1"/>
</dbReference>
<dbReference type="PANTHER" id="PTHR22683:SF41">
    <property type="entry name" value="DNA TRANSLOCASE FTSK"/>
    <property type="match status" value="1"/>
</dbReference>
<evidence type="ECO:0000313" key="6">
    <source>
        <dbReference type="Proteomes" id="UP001143463"/>
    </source>
</evidence>
<dbReference type="GO" id="GO:0003677">
    <property type="term" value="F:DNA binding"/>
    <property type="evidence" value="ECO:0007669"/>
    <property type="project" value="InterPro"/>
</dbReference>
<evidence type="ECO:0000256" key="3">
    <source>
        <dbReference type="PROSITE-ProRule" id="PRU00289"/>
    </source>
</evidence>
<reference evidence="5" key="2">
    <citation type="submission" date="2023-01" db="EMBL/GenBank/DDBJ databases">
        <authorList>
            <person name="Sun Q."/>
            <person name="Evtushenko L."/>
        </authorList>
    </citation>
    <scope>NUCLEOTIDE SEQUENCE</scope>
    <source>
        <strain evidence="5">VKM Ac-1069</strain>
    </source>
</reference>
<keyword evidence="6" id="KW-1185">Reference proteome</keyword>
<keyword evidence="5" id="KW-0131">Cell cycle</keyword>
<accession>A0A9W6UFI7</accession>
<feature type="binding site" evidence="3">
    <location>
        <begin position="423"/>
        <end position="430"/>
    </location>
    <ligand>
        <name>ATP</name>
        <dbReference type="ChEBI" id="CHEBI:30616"/>
    </ligand>
</feature>
<dbReference type="InterPro" id="IPR050206">
    <property type="entry name" value="FtsK/SpoIIIE/SftA"/>
</dbReference>
<evidence type="ECO:0000313" key="5">
    <source>
        <dbReference type="EMBL" id="GLL15621.1"/>
    </source>
</evidence>
<dbReference type="AlphaFoldDB" id="A0A9W6UFI7"/>
<sequence>MAPGRKARRDRVTAAFDAFHAAAARALGAAARQRESAVRAQAEAMFELWLRREGVAAVRADPSLAPAFRSPVLAAAVERAERDRLAGLSGWLPDGPRALADVVADAAPGPAGARGTAWLDEVVRAADPDASGTDLLRNEGVKDHPELWRIGAGHLEIGDAFPVALPLLDESHLRIDSVPESRPAAEALVEQLLMRMLACFRPGILTVDVWDVGQYGLMPALYPLARTGLVTSHDPNRLGDLLDELSERIRKVHSRVLVGGFPSLRAHAAHEGRRSEPWVVVVLAGNRTALPEDQQRQLQRIARSGLACGIHLVMLDVPVTVAAPVETVRFSRQGVRCSMTGQHVRVEPDPPLPRQQVTDACSAIVRAHEAWRAKVSTFADLLPKDRQGRLTSESGVRAPVGFTDGMHVELALDDASPHALIGGPSGSGKTNLLLAMIGSMAARYDPDELHFYLLDFKEGVSFAQFAPGRRDASWLPHAQLIGINVNTDREFGLALLQFLAEEMRRRAEAAKSFEVTKLEELRRADPGGHWPRIVAVVDEFQYLFAEKDQVTRQATALLEDVARRGRSQGIHLVFASQDVSGIEAFWGRPAIFEQFVLRIALPRARRVLANLNDAALALPRWHAIVNHESGMKHGNEIARIPDAGAGSDLDEVQRAAHERYTGPPPRLFDGARSPAVRGLLAAVPLGGAPRALLGQVIDMAGSAAAVELPDAPGRNVAVLASASAEALRVMGAAAAALAASAPAEARFVVAPLVGELPAAALAGREVETVGLDGIRTRIEELAREVKDRVGSGDRRPVFVLLLGADAADPLLERSGTEALRTVLRFGPEVGLHVVGWWRSATRLRQLLTLSAGVDDVGAWIGLDVQGSELGALAPGLGTTWAPRPGRGLFFDRAVHARPEVVIVPGPLEEDA</sequence>
<gene>
    <name evidence="5" type="ORF">GCM10017577_67730</name>
</gene>